<dbReference type="AlphaFoldDB" id="H6QA21"/>
<evidence type="ECO:0000313" key="2">
    <source>
        <dbReference type="Proteomes" id="UP000009062"/>
    </source>
</evidence>
<proteinExistence type="predicted"/>
<accession>H6QA21</accession>
<dbReference type="HOGENOM" id="CLU_3353954_0_0_2"/>
<sequence length="36" mass="4010">MKVALGKEIVPILTGGWIGDEVEKYARGRGVLVYKY</sequence>
<protein>
    <submittedName>
        <fullName evidence="1">PaREP7</fullName>
    </submittedName>
</protein>
<dbReference type="STRING" id="698757.Pogu_1116"/>
<dbReference type="Proteomes" id="UP000009062">
    <property type="component" value="Chromosome"/>
</dbReference>
<name>H6QA21_PYROT</name>
<dbReference type="EMBL" id="CP003316">
    <property type="protein sequence ID" value="AFA39143.1"/>
    <property type="molecule type" value="Genomic_DNA"/>
</dbReference>
<reference evidence="1 2" key="1">
    <citation type="journal article" date="2012" name="Stand. Genomic Sci.">
        <title>Complete genome sequence of Pyrobaculum oguniense.</title>
        <authorList>
            <person name="Bernick D.L."/>
            <person name="Karplus K."/>
            <person name="Lui L.M."/>
            <person name="Coker J.K."/>
            <person name="Murphy J.N."/>
            <person name="Chan P.P."/>
            <person name="Cozen A.E."/>
            <person name="Lowe T.M."/>
        </authorList>
    </citation>
    <scope>NUCLEOTIDE SEQUENCE [LARGE SCALE GENOMIC DNA]</scope>
    <source>
        <strain evidence="1 2">TE7</strain>
    </source>
</reference>
<dbReference type="KEGG" id="pog:Pogu_1116"/>
<gene>
    <name evidence="1" type="ordered locus">Pogu_1116</name>
</gene>
<keyword evidence="2" id="KW-1185">Reference proteome</keyword>
<organism evidence="1 2">
    <name type="scientific">Pyrobaculum oguniense (strain DSM 13380 / JCM 10595 / TE7)</name>
    <dbReference type="NCBI Taxonomy" id="698757"/>
    <lineage>
        <taxon>Archaea</taxon>
        <taxon>Thermoproteota</taxon>
        <taxon>Thermoprotei</taxon>
        <taxon>Thermoproteales</taxon>
        <taxon>Thermoproteaceae</taxon>
        <taxon>Pyrobaculum</taxon>
    </lineage>
</organism>
<dbReference type="eggNOG" id="arCOG01423">
    <property type="taxonomic scope" value="Archaea"/>
</dbReference>
<evidence type="ECO:0000313" key="1">
    <source>
        <dbReference type="EMBL" id="AFA39143.1"/>
    </source>
</evidence>